<protein>
    <recommendedName>
        <fullName evidence="2">3-hydroxyisobutyryl-CoA hydrolase</fullName>
        <ecNumber evidence="2">3.1.2.4</ecNumber>
    </recommendedName>
</protein>
<keyword evidence="6" id="KW-1185">Reference proteome</keyword>
<comment type="catalytic activity">
    <reaction evidence="1">
        <text>3-hydroxy-2-methylpropanoyl-CoA + H2O = 3-hydroxy-2-methylpropanoate + CoA + H(+)</text>
        <dbReference type="Rhea" id="RHEA:20888"/>
        <dbReference type="ChEBI" id="CHEBI:11805"/>
        <dbReference type="ChEBI" id="CHEBI:15377"/>
        <dbReference type="ChEBI" id="CHEBI:15378"/>
        <dbReference type="ChEBI" id="CHEBI:57287"/>
        <dbReference type="ChEBI" id="CHEBI:57340"/>
        <dbReference type="EC" id="3.1.2.4"/>
    </reaction>
</comment>
<name>A0A844M0A4_9GAMM</name>
<evidence type="ECO:0000259" key="4">
    <source>
        <dbReference type="Pfam" id="PF16113"/>
    </source>
</evidence>
<dbReference type="GO" id="GO:0016853">
    <property type="term" value="F:isomerase activity"/>
    <property type="evidence" value="ECO:0007669"/>
    <property type="project" value="UniProtKB-KW"/>
</dbReference>
<keyword evidence="3" id="KW-0378">Hydrolase</keyword>
<dbReference type="Gene3D" id="3.90.226.10">
    <property type="entry name" value="2-enoyl-CoA Hydratase, Chain A, domain 1"/>
    <property type="match status" value="1"/>
</dbReference>
<proteinExistence type="predicted"/>
<comment type="caution">
    <text evidence="5">The sequence shown here is derived from an EMBL/GenBank/DDBJ whole genome shotgun (WGS) entry which is preliminary data.</text>
</comment>
<keyword evidence="5" id="KW-0413">Isomerase</keyword>
<dbReference type="OrthoDB" id="9790967at2"/>
<accession>A0A844M0A4</accession>
<dbReference type="InterPro" id="IPR045004">
    <property type="entry name" value="ECH_dom"/>
</dbReference>
<evidence type="ECO:0000256" key="2">
    <source>
        <dbReference type="ARBA" id="ARBA00011915"/>
    </source>
</evidence>
<gene>
    <name evidence="5" type="ORF">GB996_06065</name>
</gene>
<evidence type="ECO:0000256" key="1">
    <source>
        <dbReference type="ARBA" id="ARBA00001709"/>
    </source>
</evidence>
<dbReference type="EMBL" id="WFKQ01000004">
    <property type="protein sequence ID" value="MUG32356.1"/>
    <property type="molecule type" value="Genomic_DNA"/>
</dbReference>
<dbReference type="Pfam" id="PF16113">
    <property type="entry name" value="ECH_2"/>
    <property type="match status" value="1"/>
</dbReference>
<evidence type="ECO:0000313" key="5">
    <source>
        <dbReference type="EMBL" id="MUG32356.1"/>
    </source>
</evidence>
<dbReference type="EC" id="3.1.2.4" evidence="2"/>
<dbReference type="PANTHER" id="PTHR43176">
    <property type="entry name" value="3-HYDROXYISOBUTYRYL-COA HYDROLASE-RELATED"/>
    <property type="match status" value="1"/>
</dbReference>
<dbReference type="SUPFAM" id="SSF52096">
    <property type="entry name" value="ClpP/crotonase"/>
    <property type="match status" value="1"/>
</dbReference>
<dbReference type="InterPro" id="IPR032259">
    <property type="entry name" value="HIBYL-CoA-H"/>
</dbReference>
<organism evidence="5 6">
    <name type="scientific">Psychrobacter sanguinis</name>
    <dbReference type="NCBI Taxonomy" id="861445"/>
    <lineage>
        <taxon>Bacteria</taxon>
        <taxon>Pseudomonadati</taxon>
        <taxon>Pseudomonadota</taxon>
        <taxon>Gammaproteobacteria</taxon>
        <taxon>Moraxellales</taxon>
        <taxon>Moraxellaceae</taxon>
        <taxon>Psychrobacter</taxon>
    </lineage>
</organism>
<dbReference type="GO" id="GO:0003860">
    <property type="term" value="F:3-hydroxyisobutyryl-CoA hydrolase activity"/>
    <property type="evidence" value="ECO:0007669"/>
    <property type="project" value="UniProtKB-EC"/>
</dbReference>
<dbReference type="GO" id="GO:0005829">
    <property type="term" value="C:cytosol"/>
    <property type="evidence" value="ECO:0007669"/>
    <property type="project" value="TreeGrafter"/>
</dbReference>
<dbReference type="PANTHER" id="PTHR43176:SF3">
    <property type="entry name" value="3-HYDROXYISOBUTYRYL-COA HYDROLASE, MITOCHONDRIAL"/>
    <property type="match status" value="1"/>
</dbReference>
<evidence type="ECO:0000256" key="3">
    <source>
        <dbReference type="ARBA" id="ARBA00022801"/>
    </source>
</evidence>
<reference evidence="5 6" key="1">
    <citation type="journal article" date="2019" name="PLoS ONE">
        <title>Pup mortality in New Zealand sea lions (Phocarctos hookeri) at Enderby Island, Auckland Islands, 2013-18.</title>
        <authorList>
            <person name="Michael S.A."/>
            <person name="Hayman D.T.S."/>
            <person name="Gray R."/>
            <person name="Zhang J."/>
            <person name="Rogers L."/>
            <person name="Roe W.D."/>
        </authorList>
    </citation>
    <scope>NUCLEOTIDE SEQUENCE [LARGE SCALE GENOMIC DNA]</scope>
    <source>
        <strain evidence="5 6">SM868</strain>
    </source>
</reference>
<dbReference type="AlphaFoldDB" id="A0A844M0A4"/>
<feature type="domain" description="Enoyl-CoA hydratase/isomerase" evidence="4">
    <location>
        <begin position="55"/>
        <end position="402"/>
    </location>
</feature>
<dbReference type="NCBIfam" id="NF004127">
    <property type="entry name" value="PRK05617.1"/>
    <property type="match status" value="1"/>
</dbReference>
<dbReference type="GO" id="GO:0006574">
    <property type="term" value="P:L-valine catabolic process"/>
    <property type="evidence" value="ECO:0007669"/>
    <property type="project" value="TreeGrafter"/>
</dbReference>
<dbReference type="InterPro" id="IPR029045">
    <property type="entry name" value="ClpP/crotonase-like_dom_sf"/>
</dbReference>
<dbReference type="Proteomes" id="UP000442109">
    <property type="component" value="Unassembled WGS sequence"/>
</dbReference>
<sequence>MVIAVIFFIYKIIETGANIDMQFNDKSEAAQGIMAADSEEVVFERIQIKQGLIIGLVRLNREKSLNALSTHMCKLISAQLTQWEKLDNLVAVVIRGAGERALCAGGDIRQLYQARQQWDKEGIAPPEAIDFFASEYHLDTQMHEYHKPIIIWGSGIVMGGGMGLLSSSSHRIVTETTRAAMPEVNIGLFPDATGSWFLQRFPAKTGLFMGLTGADANANDALLCNLADFKMSSQHFDAMLQSLCEADWREALGQPTLNSLSSKLHQITTKTLSEFSKQSVKSVEFAPSNIAKFMVPIQRLMSCGGLDKIDAILQSDSAIEQFYPEFASSAWFQAAVGNYRYGCPVTKAITYEMYQRAHNLSLTEIMALETNVALHCVNYPDFSEGVRALLIDKDRKPQWSRSLAQCLDIEGQAYIQQHFQALS</sequence>
<dbReference type="CDD" id="cd06558">
    <property type="entry name" value="crotonase-like"/>
    <property type="match status" value="1"/>
</dbReference>
<evidence type="ECO:0000313" key="6">
    <source>
        <dbReference type="Proteomes" id="UP000442109"/>
    </source>
</evidence>